<dbReference type="EMBL" id="CM004388">
    <property type="protein sequence ID" value="KAG8660300.1"/>
    <property type="molecule type" value="Genomic_DNA"/>
</dbReference>
<reference evidence="2" key="1">
    <citation type="journal article" date="2016" name="Nat. Biotechnol.">
        <title>Sequencing wild and cultivated cassava and related species reveals extensive interspecific hybridization and genetic diversity.</title>
        <authorList>
            <person name="Bredeson J.V."/>
            <person name="Lyons J.B."/>
            <person name="Prochnik S.E."/>
            <person name="Wu G.A."/>
            <person name="Ha C.M."/>
            <person name="Edsinger-Gonzales E."/>
            <person name="Grimwood J."/>
            <person name="Schmutz J."/>
            <person name="Rabbi I.Y."/>
            <person name="Egesi C."/>
            <person name="Nauluvula P."/>
            <person name="Lebot V."/>
            <person name="Ndunguru J."/>
            <person name="Mkamilo G."/>
            <person name="Bart R.S."/>
            <person name="Setter T.L."/>
            <person name="Gleadow R.M."/>
            <person name="Kulakow P."/>
            <person name="Ferguson M.E."/>
            <person name="Rounsley S."/>
            <person name="Rokhsar D.S."/>
        </authorList>
    </citation>
    <scope>NUCLEOTIDE SEQUENCE [LARGE SCALE GENOMIC DNA]</scope>
    <source>
        <strain evidence="2">cv. AM560-2</strain>
    </source>
</reference>
<keyword evidence="2" id="KW-1185">Reference proteome</keyword>
<dbReference type="Proteomes" id="UP000091857">
    <property type="component" value="Chromosome 2"/>
</dbReference>
<evidence type="ECO:0000313" key="1">
    <source>
        <dbReference type="EMBL" id="KAG8660300.1"/>
    </source>
</evidence>
<proteinExistence type="predicted"/>
<gene>
    <name evidence="1" type="ORF">MANES_02G142200v8</name>
</gene>
<evidence type="ECO:0000313" key="2">
    <source>
        <dbReference type="Proteomes" id="UP000091857"/>
    </source>
</evidence>
<accession>A0ACB7I715</accession>
<sequence>MHSSSSLSSCLSLKSHSLTSLITSTNDNSRSKKIKPHVLQVSAFSYQKFIHFALSEAKSRTVLVASPLQEKFNSMTAMDGRTELKMLSFQASKIRLLRSLSIENEAMQVLDFAAFARPEFDVPIFCANFFTAASMNIIVLDLNPLHNLIDKSDYKEKYYKSLFPVGLKYAELFPWGGKLTSESLQFFSPVVIWTKFTTSQYRHDDLYSAFVDYYKAWLELVDLAVEEKDASQIICNREAQHKYLTWRAEKDPGHGVLKRLIGESLAKDVIRNFLFSGIDELGSKGFLDYFPEYRCNDGNINEKRSIIGKSFECRPWDAKGEFIVFEQLHSLNRQIHCKKFHFLWEHYCSNFEYC</sequence>
<organism evidence="1 2">
    <name type="scientific">Manihot esculenta</name>
    <name type="common">Cassava</name>
    <name type="synonym">Jatropha manihot</name>
    <dbReference type="NCBI Taxonomy" id="3983"/>
    <lineage>
        <taxon>Eukaryota</taxon>
        <taxon>Viridiplantae</taxon>
        <taxon>Streptophyta</taxon>
        <taxon>Embryophyta</taxon>
        <taxon>Tracheophyta</taxon>
        <taxon>Spermatophyta</taxon>
        <taxon>Magnoliopsida</taxon>
        <taxon>eudicotyledons</taxon>
        <taxon>Gunneridae</taxon>
        <taxon>Pentapetalae</taxon>
        <taxon>rosids</taxon>
        <taxon>fabids</taxon>
        <taxon>Malpighiales</taxon>
        <taxon>Euphorbiaceae</taxon>
        <taxon>Crotonoideae</taxon>
        <taxon>Manihoteae</taxon>
        <taxon>Manihot</taxon>
    </lineage>
</organism>
<name>A0ACB7I715_MANES</name>
<comment type="caution">
    <text evidence="1">The sequence shown here is derived from an EMBL/GenBank/DDBJ whole genome shotgun (WGS) entry which is preliminary data.</text>
</comment>
<protein>
    <submittedName>
        <fullName evidence="1">Uncharacterized protein</fullName>
    </submittedName>
</protein>